<evidence type="ECO:0000313" key="2">
    <source>
        <dbReference type="Proteomes" id="UP001470230"/>
    </source>
</evidence>
<name>A0ABR2KHY7_9EUKA</name>
<reference evidence="1 2" key="1">
    <citation type="submission" date="2024-04" db="EMBL/GenBank/DDBJ databases">
        <title>Tritrichomonas musculus Genome.</title>
        <authorList>
            <person name="Alves-Ferreira E."/>
            <person name="Grigg M."/>
            <person name="Lorenzi H."/>
            <person name="Galac M."/>
        </authorList>
    </citation>
    <scope>NUCLEOTIDE SEQUENCE [LARGE SCALE GENOMIC DNA]</scope>
    <source>
        <strain evidence="1 2">EAF2021</strain>
    </source>
</reference>
<comment type="caution">
    <text evidence="1">The sequence shown here is derived from an EMBL/GenBank/DDBJ whole genome shotgun (WGS) entry which is preliminary data.</text>
</comment>
<evidence type="ECO:0000313" key="1">
    <source>
        <dbReference type="EMBL" id="KAK8890759.1"/>
    </source>
</evidence>
<proteinExistence type="predicted"/>
<dbReference type="EMBL" id="JAPFFF010000005">
    <property type="protein sequence ID" value="KAK8890759.1"/>
    <property type="molecule type" value="Genomic_DNA"/>
</dbReference>
<keyword evidence="2" id="KW-1185">Reference proteome</keyword>
<accession>A0ABR2KHY7</accession>
<dbReference type="Proteomes" id="UP001470230">
    <property type="component" value="Unassembled WGS sequence"/>
</dbReference>
<protein>
    <submittedName>
        <fullName evidence="1">Uncharacterized protein</fullName>
    </submittedName>
</protein>
<gene>
    <name evidence="1" type="ORF">M9Y10_035544</name>
</gene>
<organism evidence="1 2">
    <name type="scientific">Tritrichomonas musculus</name>
    <dbReference type="NCBI Taxonomy" id="1915356"/>
    <lineage>
        <taxon>Eukaryota</taxon>
        <taxon>Metamonada</taxon>
        <taxon>Parabasalia</taxon>
        <taxon>Tritrichomonadida</taxon>
        <taxon>Tritrichomonadidae</taxon>
        <taxon>Tritrichomonas</taxon>
    </lineage>
</organism>
<sequence>MGNFQSQPIDNDANDANDVSEDLNDDFDFDSKKSSVAIGYFCFNLNFYNKTAILERCLSDDTDTNLIS</sequence>